<evidence type="ECO:0000313" key="13">
    <source>
        <dbReference type="Proteomes" id="UP000652477"/>
    </source>
</evidence>
<dbReference type="Pfam" id="PF00528">
    <property type="entry name" value="BPD_transp_1"/>
    <property type="match status" value="1"/>
</dbReference>
<feature type="transmembrane region" description="Helical" evidence="9">
    <location>
        <begin position="382"/>
        <end position="401"/>
    </location>
</feature>
<evidence type="ECO:0000256" key="3">
    <source>
        <dbReference type="ARBA" id="ARBA00022475"/>
    </source>
</evidence>
<dbReference type="GO" id="GO:0005275">
    <property type="term" value="F:amine transmembrane transporter activity"/>
    <property type="evidence" value="ECO:0007669"/>
    <property type="project" value="TreeGrafter"/>
</dbReference>
<feature type="transmembrane region" description="Helical" evidence="9">
    <location>
        <begin position="435"/>
        <end position="458"/>
    </location>
</feature>
<keyword evidence="4 9" id="KW-0812">Transmembrane</keyword>
<keyword evidence="2 9" id="KW-0813">Transport</keyword>
<evidence type="ECO:0000256" key="2">
    <source>
        <dbReference type="ARBA" id="ARBA00022448"/>
    </source>
</evidence>
<comment type="caution">
    <text evidence="12">The sequence shown here is derived from an EMBL/GenBank/DDBJ whole genome shotgun (WGS) entry which is preliminary data.</text>
</comment>
<dbReference type="InterPro" id="IPR007210">
    <property type="entry name" value="ABC_Gly_betaine_transp_sub-bd"/>
</dbReference>
<dbReference type="Gene3D" id="3.40.190.100">
    <property type="entry name" value="Glycine betaine-binding periplasmic protein, domain 2"/>
    <property type="match status" value="1"/>
</dbReference>
<dbReference type="Gene3D" id="3.40.190.10">
    <property type="entry name" value="Periplasmic binding protein-like II"/>
    <property type="match status" value="1"/>
</dbReference>
<feature type="transmembrane region" description="Helical" evidence="9">
    <location>
        <begin position="413"/>
        <end position="429"/>
    </location>
</feature>
<dbReference type="GO" id="GO:0015871">
    <property type="term" value="P:choline transport"/>
    <property type="evidence" value="ECO:0007669"/>
    <property type="project" value="TreeGrafter"/>
</dbReference>
<comment type="similarity">
    <text evidence="8">In the N-terminal section; belongs to the binding-protein-dependent transport system permease family.</text>
</comment>
<dbReference type="CDD" id="cd13641">
    <property type="entry name" value="PBP2_HisX_like"/>
    <property type="match status" value="1"/>
</dbReference>
<dbReference type="PROSITE" id="PS50928">
    <property type="entry name" value="ABC_TM1"/>
    <property type="match status" value="1"/>
</dbReference>
<feature type="transmembrane region" description="Helical" evidence="9">
    <location>
        <begin position="479"/>
        <end position="507"/>
    </location>
</feature>
<evidence type="ECO:0000256" key="4">
    <source>
        <dbReference type="ARBA" id="ARBA00022692"/>
    </source>
</evidence>
<dbReference type="Pfam" id="PF04069">
    <property type="entry name" value="OpuAC"/>
    <property type="match status" value="1"/>
</dbReference>
<dbReference type="GO" id="GO:0015226">
    <property type="term" value="F:carnitine transmembrane transporter activity"/>
    <property type="evidence" value="ECO:0007669"/>
    <property type="project" value="TreeGrafter"/>
</dbReference>
<keyword evidence="5 9" id="KW-1133">Transmembrane helix</keyword>
<evidence type="ECO:0000256" key="10">
    <source>
        <dbReference type="SAM" id="SignalP"/>
    </source>
</evidence>
<evidence type="ECO:0000259" key="11">
    <source>
        <dbReference type="PROSITE" id="PS50928"/>
    </source>
</evidence>
<dbReference type="RefSeq" id="WP_186876849.1">
    <property type="nucleotide sequence ID" value="NZ_JACOPF010000004.1"/>
</dbReference>
<feature type="transmembrane region" description="Helical" evidence="9">
    <location>
        <begin position="590"/>
        <end position="607"/>
    </location>
</feature>
<dbReference type="CDD" id="cd06261">
    <property type="entry name" value="TM_PBP2"/>
    <property type="match status" value="1"/>
</dbReference>
<accession>A0A923LKW1</accession>
<dbReference type="SUPFAM" id="SSF161098">
    <property type="entry name" value="MetI-like"/>
    <property type="match status" value="1"/>
</dbReference>
<dbReference type="SUPFAM" id="SSF53850">
    <property type="entry name" value="Periplasmic binding protein-like II"/>
    <property type="match status" value="1"/>
</dbReference>
<dbReference type="AlphaFoldDB" id="A0A923LKW1"/>
<feature type="transmembrane region" description="Helical" evidence="9">
    <location>
        <begin position="559"/>
        <end position="578"/>
    </location>
</feature>
<keyword evidence="13" id="KW-1185">Reference proteome</keyword>
<keyword evidence="3" id="KW-1003">Cell membrane</keyword>
<dbReference type="InterPro" id="IPR000515">
    <property type="entry name" value="MetI-like"/>
</dbReference>
<name>A0A923LKW1_9FIRM</name>
<feature type="domain" description="ABC transmembrane type-1" evidence="11">
    <location>
        <begin position="432"/>
        <end position="611"/>
    </location>
</feature>
<dbReference type="EMBL" id="JACOPF010000004">
    <property type="protein sequence ID" value="MBC5690188.1"/>
    <property type="molecule type" value="Genomic_DNA"/>
</dbReference>
<evidence type="ECO:0000256" key="1">
    <source>
        <dbReference type="ARBA" id="ARBA00004141"/>
    </source>
</evidence>
<dbReference type="GO" id="GO:0031460">
    <property type="term" value="P:glycine betaine transport"/>
    <property type="evidence" value="ECO:0007669"/>
    <property type="project" value="TreeGrafter"/>
</dbReference>
<dbReference type="Proteomes" id="UP000652477">
    <property type="component" value="Unassembled WGS sequence"/>
</dbReference>
<keyword evidence="6 9" id="KW-0472">Membrane</keyword>
<comment type="similarity">
    <text evidence="7">In the C-terminal section; belongs to the OsmX family.</text>
</comment>
<dbReference type="InterPro" id="IPR035906">
    <property type="entry name" value="MetI-like_sf"/>
</dbReference>
<dbReference type="PANTHER" id="PTHR47737:SF1">
    <property type="entry name" value="GLYCINE BETAINE_PROLINE BETAINE TRANSPORT SYSTEM PERMEASE PROTEIN PROW"/>
    <property type="match status" value="1"/>
</dbReference>
<dbReference type="PANTHER" id="PTHR47737">
    <property type="entry name" value="GLYCINE BETAINE/PROLINE BETAINE TRANSPORT SYSTEM PERMEASE PROTEIN PROW"/>
    <property type="match status" value="1"/>
</dbReference>
<protein>
    <submittedName>
        <fullName evidence="12">ABC transporter permease subunit</fullName>
    </submittedName>
</protein>
<evidence type="ECO:0000256" key="7">
    <source>
        <dbReference type="ARBA" id="ARBA00035642"/>
    </source>
</evidence>
<keyword evidence="10" id="KW-0732">Signal</keyword>
<evidence type="ECO:0000256" key="6">
    <source>
        <dbReference type="ARBA" id="ARBA00023136"/>
    </source>
</evidence>
<dbReference type="GO" id="GO:0043190">
    <property type="term" value="C:ATP-binding cassette (ABC) transporter complex"/>
    <property type="evidence" value="ECO:0007669"/>
    <property type="project" value="InterPro"/>
</dbReference>
<evidence type="ECO:0000256" key="9">
    <source>
        <dbReference type="RuleBase" id="RU363032"/>
    </source>
</evidence>
<feature type="chain" id="PRO_5039367605" evidence="10">
    <location>
        <begin position="21"/>
        <end position="628"/>
    </location>
</feature>
<comment type="similarity">
    <text evidence="9">Belongs to the binding-protein-dependent transport system permease family.</text>
</comment>
<evidence type="ECO:0000256" key="5">
    <source>
        <dbReference type="ARBA" id="ARBA00022989"/>
    </source>
</evidence>
<organism evidence="12 13">
    <name type="scientific">Mediterraneibacter hominis</name>
    <dbReference type="NCBI Taxonomy" id="2763054"/>
    <lineage>
        <taxon>Bacteria</taxon>
        <taxon>Bacillati</taxon>
        <taxon>Bacillota</taxon>
        <taxon>Clostridia</taxon>
        <taxon>Lachnospirales</taxon>
        <taxon>Lachnospiraceae</taxon>
        <taxon>Mediterraneibacter</taxon>
    </lineage>
</organism>
<dbReference type="Gene3D" id="1.10.3720.10">
    <property type="entry name" value="MetI-like"/>
    <property type="match status" value="1"/>
</dbReference>
<proteinExistence type="inferred from homology"/>
<evidence type="ECO:0000313" key="12">
    <source>
        <dbReference type="EMBL" id="MBC5690188.1"/>
    </source>
</evidence>
<comment type="subcellular location">
    <subcellularLocation>
        <location evidence="9">Cell membrane</location>
        <topology evidence="9">Multi-pass membrane protein</topology>
    </subcellularLocation>
    <subcellularLocation>
        <location evidence="1">Membrane</location>
        <topology evidence="1">Multi-pass membrane protein</topology>
    </subcellularLocation>
</comment>
<sequence length="628" mass="69559">MKKILSLTVASILLSGTFFSIVPAVQTEAAETKGKQEIVFADVGWDSVKLNNAIAGLIAEEVFGYTWVEVPGSTPITHEALMKNEIDVNMEEWTNNIPTYQSDLEDGTFTELGINFDDNYQGLYIPRYVADEYPDLKTVQDLEKYPELFPDPEDTSKGIIYGGIPGWEATEIMQKKIDAYGLDQYYNYLVPGSNAALDSTITSAWDKEEPFVAYYWEPTWLMGKYDLVLLEDSPYDPNTYHDGIGAYPAVTVTVAASNEFAKSNPEFCEFLSNYHTGSELISEGLAYMQKNDPDDHEAAAKYLLKQHPELIEEWLTSEQAELLNASLEKDSGTGNHSDWLFHFPVVFSPDTVAIDSAVREFAVAADSVLQAVQNVLGGLVNLFKWLLSHIPWFLLLLLVFLLGWRVRRRIRSGILYAAILSLVGIVGYWDEMLLTLSIVLASVVIALLLGLPVGILISNSQRANRIVRPILDTMQTMPVFVYLIPALLLFGMGNASAVIATVIYAIVPVIRLTSLGIRQVDKEVVEAARSFGSTRWQTLFKVQIPQAVPTIMTGVNQTLMMAMAMVVTCSMIGARGLGMEVLNAVNRIEIGRGLIAGSCVVILAVVLDRLTQGWFNKNSDNTDNGNEE</sequence>
<reference evidence="12" key="1">
    <citation type="submission" date="2020-08" db="EMBL/GenBank/DDBJ databases">
        <title>Genome public.</title>
        <authorList>
            <person name="Liu C."/>
            <person name="Sun Q."/>
        </authorList>
    </citation>
    <scope>NUCLEOTIDE SEQUENCE</scope>
    <source>
        <strain evidence="12">NSJ-55</strain>
    </source>
</reference>
<gene>
    <name evidence="12" type="ORF">H8S37_14820</name>
</gene>
<feature type="signal peptide" evidence="10">
    <location>
        <begin position="1"/>
        <end position="20"/>
    </location>
</feature>
<dbReference type="FunFam" id="1.10.3720.10:FF:000001">
    <property type="entry name" value="Glycine betaine ABC transporter, permease"/>
    <property type="match status" value="1"/>
</dbReference>
<evidence type="ECO:0000256" key="8">
    <source>
        <dbReference type="ARBA" id="ARBA00035652"/>
    </source>
</evidence>